<protein>
    <submittedName>
        <fullName evidence="2">Uncharacterized protein</fullName>
    </submittedName>
</protein>
<dbReference type="EMBL" id="BGZK01000264">
    <property type="protein sequence ID" value="GBP32778.1"/>
    <property type="molecule type" value="Genomic_DNA"/>
</dbReference>
<organism evidence="2 3">
    <name type="scientific">Eumeta variegata</name>
    <name type="common">Bagworm moth</name>
    <name type="synonym">Eumeta japonica</name>
    <dbReference type="NCBI Taxonomy" id="151549"/>
    <lineage>
        <taxon>Eukaryota</taxon>
        <taxon>Metazoa</taxon>
        <taxon>Ecdysozoa</taxon>
        <taxon>Arthropoda</taxon>
        <taxon>Hexapoda</taxon>
        <taxon>Insecta</taxon>
        <taxon>Pterygota</taxon>
        <taxon>Neoptera</taxon>
        <taxon>Endopterygota</taxon>
        <taxon>Lepidoptera</taxon>
        <taxon>Glossata</taxon>
        <taxon>Ditrysia</taxon>
        <taxon>Tineoidea</taxon>
        <taxon>Psychidae</taxon>
        <taxon>Oiketicinae</taxon>
        <taxon>Eumeta</taxon>
    </lineage>
</organism>
<feature type="region of interest" description="Disordered" evidence="1">
    <location>
        <begin position="1"/>
        <end position="23"/>
    </location>
</feature>
<evidence type="ECO:0000313" key="2">
    <source>
        <dbReference type="EMBL" id="GBP32778.1"/>
    </source>
</evidence>
<dbReference type="AlphaFoldDB" id="A0A4C1V1T8"/>
<name>A0A4C1V1T8_EUMVA</name>
<comment type="caution">
    <text evidence="2">The sequence shown here is derived from an EMBL/GenBank/DDBJ whole genome shotgun (WGS) entry which is preliminary data.</text>
</comment>
<evidence type="ECO:0000256" key="1">
    <source>
        <dbReference type="SAM" id="MobiDB-lite"/>
    </source>
</evidence>
<proteinExistence type="predicted"/>
<keyword evidence="3" id="KW-1185">Reference proteome</keyword>
<evidence type="ECO:0000313" key="3">
    <source>
        <dbReference type="Proteomes" id="UP000299102"/>
    </source>
</evidence>
<dbReference type="Proteomes" id="UP000299102">
    <property type="component" value="Unassembled WGS sequence"/>
</dbReference>
<gene>
    <name evidence="2" type="ORF">EVAR_18931_1</name>
</gene>
<accession>A0A4C1V1T8</accession>
<sequence>MSQSSVASRREGGGGCAGDGRAPRDVTPVIGVLSHGRSSGDNITLFVLDERRSARAQLPAAAPRPGAYLHEWPKRKFETRRLASSALSSGVARRPRPLLRRHVSTVRISRGCLCDFRFRHLTLGRRLRAFPGVH</sequence>
<reference evidence="2 3" key="1">
    <citation type="journal article" date="2019" name="Commun. Biol.">
        <title>The bagworm genome reveals a unique fibroin gene that provides high tensile strength.</title>
        <authorList>
            <person name="Kono N."/>
            <person name="Nakamura H."/>
            <person name="Ohtoshi R."/>
            <person name="Tomita M."/>
            <person name="Numata K."/>
            <person name="Arakawa K."/>
        </authorList>
    </citation>
    <scope>NUCLEOTIDE SEQUENCE [LARGE SCALE GENOMIC DNA]</scope>
</reference>